<gene>
    <name evidence="3" type="primary">ORF1</name>
    <name evidence="3" type="ORF">EVAR_61384_1</name>
</gene>
<dbReference type="SMART" id="SM00596">
    <property type="entry name" value="PRE_C2HC"/>
    <property type="match status" value="1"/>
</dbReference>
<sequence length="591" mass="65480">MSPRQSRRCLFKDEVAPADRALSTHLNFGVSARERSTFLCSRWVKSCEVQLVGGRGQRGGGGCRRRRDSLTHAAPRSPACGVAPSVACASCSARVVAFCGLPHRAPRPPRPPFYPFYHTTRPARRAVVASRHPRCCESVRQRLSTLAATAMESKLQMFLKERGHFDLLREFEAYCASPASPEPQPPPARQRAYPLTPTPTPDRVIQITLTSPRSGVEKLKMLPNQDEKRPLTQASDGSTYYHLTPSSKKPKKANIAKATAPAKSTRSIYDSPVSWREPSQPTTASQGAVDAGKTKAAAPATAKSVSDKADVTDPPSSAPRGPKPPPMFVQNKDRWTELRKRCAEKKIQISQARNSALGLKLQAKTVADFKNLQNLLVSYNFKFHTYSLKEEREIRVVLRGVPKEIPVDEVKEDLQAQNLPVQSVRRILNRSREPLDLVLVSGTAEANDKATKAAFFKIRSVCSLSGVKAEQPRKRALPGSAITASPTGIRPVIASILRAASNAWVTTARRNVRAIRTQTVHPPVFYANRRATRPTILDARVLLKDPLHPRRPCRAERPRVLSRPHLVTPEQQPDRVTPRPPQKTFQHPQTI</sequence>
<feature type="domain" description="Pre-C2HC" evidence="2">
    <location>
        <begin position="407"/>
        <end position="479"/>
    </location>
</feature>
<organism evidence="3 4">
    <name type="scientific">Eumeta variegata</name>
    <name type="common">Bagworm moth</name>
    <name type="synonym">Eumeta japonica</name>
    <dbReference type="NCBI Taxonomy" id="151549"/>
    <lineage>
        <taxon>Eukaryota</taxon>
        <taxon>Metazoa</taxon>
        <taxon>Ecdysozoa</taxon>
        <taxon>Arthropoda</taxon>
        <taxon>Hexapoda</taxon>
        <taxon>Insecta</taxon>
        <taxon>Pterygota</taxon>
        <taxon>Neoptera</taxon>
        <taxon>Endopterygota</taxon>
        <taxon>Lepidoptera</taxon>
        <taxon>Glossata</taxon>
        <taxon>Ditrysia</taxon>
        <taxon>Tineoidea</taxon>
        <taxon>Psychidae</taxon>
        <taxon>Oiketicinae</taxon>
        <taxon>Eumeta</taxon>
    </lineage>
</organism>
<reference evidence="3 4" key="1">
    <citation type="journal article" date="2019" name="Commun. Biol.">
        <title>The bagworm genome reveals a unique fibroin gene that provides high tensile strength.</title>
        <authorList>
            <person name="Kono N."/>
            <person name="Nakamura H."/>
            <person name="Ohtoshi R."/>
            <person name="Tomita M."/>
            <person name="Numata K."/>
            <person name="Arakawa K."/>
        </authorList>
    </citation>
    <scope>NUCLEOTIDE SEQUENCE [LARGE SCALE GENOMIC DNA]</scope>
</reference>
<feature type="compositionally biased region" description="Basic and acidic residues" evidence="1">
    <location>
        <begin position="549"/>
        <end position="559"/>
    </location>
</feature>
<evidence type="ECO:0000313" key="3">
    <source>
        <dbReference type="EMBL" id="GBP84189.1"/>
    </source>
</evidence>
<dbReference type="OrthoDB" id="8123886at2759"/>
<comment type="caution">
    <text evidence="3">The sequence shown here is derived from an EMBL/GenBank/DDBJ whole genome shotgun (WGS) entry which is preliminary data.</text>
</comment>
<feature type="compositionally biased region" description="Low complexity" evidence="1">
    <location>
        <begin position="287"/>
        <end position="304"/>
    </location>
</feature>
<dbReference type="Proteomes" id="UP000299102">
    <property type="component" value="Unassembled WGS sequence"/>
</dbReference>
<evidence type="ECO:0000313" key="4">
    <source>
        <dbReference type="Proteomes" id="UP000299102"/>
    </source>
</evidence>
<evidence type="ECO:0000256" key="1">
    <source>
        <dbReference type="SAM" id="MobiDB-lite"/>
    </source>
</evidence>
<proteinExistence type="predicted"/>
<dbReference type="Pfam" id="PF07530">
    <property type="entry name" value="PRE_C2HC"/>
    <property type="match status" value="1"/>
</dbReference>
<feature type="compositionally biased region" description="Basic and acidic residues" evidence="1">
    <location>
        <begin position="215"/>
        <end position="230"/>
    </location>
</feature>
<dbReference type="EMBL" id="BGZK01001664">
    <property type="protein sequence ID" value="GBP84189.1"/>
    <property type="molecule type" value="Genomic_DNA"/>
</dbReference>
<keyword evidence="4" id="KW-1185">Reference proteome</keyword>
<feature type="compositionally biased region" description="Polar residues" evidence="1">
    <location>
        <begin position="277"/>
        <end position="286"/>
    </location>
</feature>
<feature type="region of interest" description="Disordered" evidence="1">
    <location>
        <begin position="177"/>
        <end position="203"/>
    </location>
</feature>
<name>A0A4C1ZB74_EUMVA</name>
<protein>
    <submittedName>
        <fullName evidence="3">Nucleic-acid-binding protein from transposon X-element</fullName>
    </submittedName>
</protein>
<evidence type="ECO:0000259" key="2">
    <source>
        <dbReference type="SMART" id="SM00596"/>
    </source>
</evidence>
<accession>A0A4C1ZB74</accession>
<feature type="region of interest" description="Disordered" evidence="1">
    <location>
        <begin position="549"/>
        <end position="591"/>
    </location>
</feature>
<dbReference type="AlphaFoldDB" id="A0A4C1ZB74"/>
<feature type="region of interest" description="Disordered" evidence="1">
    <location>
        <begin position="215"/>
        <end position="329"/>
    </location>
</feature>
<dbReference type="InterPro" id="IPR006579">
    <property type="entry name" value="Pre_C2HC_dom"/>
</dbReference>